<sequence>MKFVKTVIATALIASAGVAQAEVSANVSAVSNYYFRGITQTDDGSAIQGGFDYSQESGIYAGVWASNVDFGGKESTEIDLYTGLGGDLGDSGVSYDLGAIYYAYPGAGGDSQDGDLDYAELYVGASMGMFSASLYYNVWGEVKSNPADNQVNDDGDYFWNVSADVPLPENFSVNAFIAGADFDSKAKDYNYWGASLIRDVGEFGALSLNYEQNDGGGSGA</sequence>
<feature type="non-terminal residue" evidence="1">
    <location>
        <position position="220"/>
    </location>
</feature>
<dbReference type="NCBIfam" id="TIGR02001">
    <property type="entry name" value="gcw_chp"/>
    <property type="match status" value="1"/>
</dbReference>
<organism evidence="1">
    <name type="scientific">hydrothermal vent metagenome</name>
    <dbReference type="NCBI Taxonomy" id="652676"/>
    <lineage>
        <taxon>unclassified sequences</taxon>
        <taxon>metagenomes</taxon>
        <taxon>ecological metagenomes</taxon>
    </lineage>
</organism>
<protein>
    <recommendedName>
        <fullName evidence="2">Porin</fullName>
    </recommendedName>
</protein>
<proteinExistence type="predicted"/>
<dbReference type="InterPro" id="IPR010239">
    <property type="entry name" value="CHP02001"/>
</dbReference>
<accession>A0A3B0YB90</accession>
<gene>
    <name evidence="1" type="ORF">MNBD_GAMMA14-2211</name>
</gene>
<dbReference type="EMBL" id="UOFM01000245">
    <property type="protein sequence ID" value="VAW78115.1"/>
    <property type="molecule type" value="Genomic_DNA"/>
</dbReference>
<dbReference type="AlphaFoldDB" id="A0A3B0YB90"/>
<evidence type="ECO:0008006" key="2">
    <source>
        <dbReference type="Google" id="ProtNLM"/>
    </source>
</evidence>
<evidence type="ECO:0000313" key="1">
    <source>
        <dbReference type="EMBL" id="VAW78115.1"/>
    </source>
</evidence>
<reference evidence="1" key="1">
    <citation type="submission" date="2018-06" db="EMBL/GenBank/DDBJ databases">
        <authorList>
            <person name="Zhirakovskaya E."/>
        </authorList>
    </citation>
    <scope>NUCLEOTIDE SEQUENCE</scope>
</reference>
<dbReference type="Pfam" id="PF09694">
    <property type="entry name" value="Gcw_chp"/>
    <property type="match status" value="1"/>
</dbReference>
<name>A0A3B0YB90_9ZZZZ</name>